<sequence length="360" mass="42173">MNWKNFRLSTRLNLEGPVIEQVYELITAVDSVKNSWQITKKLLPQTIERLTHSVIVTSSGASNRIEGNRLTDKEVEDLYKNLRVKKFKNRDEQEIAGYLEMLKLIFHDYTDIPISESSILHINNQMLLYSEKDLYHRGKYKASSNRVEAKDQNGKVVGIIFDPTPPYLVRKEVQELIDWYHWSLNNKFKHPLIIVANFVFEYLAIHPFQDGNGRTSRLMTNLMLLQQGYDFVSIVSHEKIIETNKLDYYLALNKTQSSWKSGKEDISPWLIFFLNVLKTQANEAHYILERENTEYLLSRKQLFFWEWALSLADKEFSRKDAIEALGFPPRTVEAITKKLLGMKYLQRLGEGKATRYKVII</sequence>
<dbReference type="GO" id="GO:0005524">
    <property type="term" value="F:ATP binding"/>
    <property type="evidence" value="ECO:0007669"/>
    <property type="project" value="UniProtKB-KW"/>
</dbReference>
<dbReference type="PANTHER" id="PTHR13504">
    <property type="entry name" value="FIDO DOMAIN-CONTAINING PROTEIN DDB_G0283145"/>
    <property type="match status" value="1"/>
</dbReference>
<evidence type="ECO:0000313" key="5">
    <source>
        <dbReference type="Proteomes" id="UP000515744"/>
    </source>
</evidence>
<evidence type="ECO:0000313" key="4">
    <source>
        <dbReference type="EMBL" id="QMV46209.1"/>
    </source>
</evidence>
<reference evidence="5" key="1">
    <citation type="journal article" date="2020" name="Mol. Biol.">
        <title>Life and death of selfish genes: comparative genomics reveals the dynamic evolution of cytoplasmic incompatibility.</title>
        <authorList>
            <person name="Martinez J."/>
            <person name="Klasson L."/>
            <person name="Welch J."/>
            <person name="Jiggins F.M."/>
        </authorList>
    </citation>
    <scope>NUCLEOTIDE SEQUENCE [LARGE SCALE GENOMIC DNA]</scope>
</reference>
<evidence type="ECO:0000259" key="3">
    <source>
        <dbReference type="PROSITE" id="PS51459"/>
    </source>
</evidence>
<keyword evidence="2" id="KW-0547">Nucleotide-binding</keyword>
<keyword evidence="2" id="KW-0067">ATP-binding</keyword>
<dbReference type="InterPro" id="IPR040198">
    <property type="entry name" value="Fido_containing"/>
</dbReference>
<proteinExistence type="predicted"/>
<feature type="binding site" evidence="2">
    <location>
        <begin position="248"/>
        <end position="249"/>
    </location>
    <ligand>
        <name>ATP</name>
        <dbReference type="ChEBI" id="CHEBI:30616"/>
    </ligand>
</feature>
<dbReference type="SUPFAM" id="SSF140931">
    <property type="entry name" value="Fic-like"/>
    <property type="match status" value="1"/>
</dbReference>
<dbReference type="RefSeq" id="WP_182158624.1">
    <property type="nucleotide sequence ID" value="NZ_CP050531.1"/>
</dbReference>
<dbReference type="InterPro" id="IPR003812">
    <property type="entry name" value="Fido"/>
</dbReference>
<protein>
    <submittedName>
        <fullName evidence="4">Fic family protein</fullName>
    </submittedName>
</protein>
<feature type="binding site" evidence="2">
    <location>
        <begin position="210"/>
        <end position="217"/>
    </location>
    <ligand>
        <name>ATP</name>
        <dbReference type="ChEBI" id="CHEBI:30616"/>
    </ligand>
</feature>
<evidence type="ECO:0000256" key="2">
    <source>
        <dbReference type="PIRSR" id="PIRSR640198-2"/>
    </source>
</evidence>
<dbReference type="PROSITE" id="PS51459">
    <property type="entry name" value="FIDO"/>
    <property type="match status" value="1"/>
</dbReference>
<feature type="active site" evidence="1">
    <location>
        <position position="206"/>
    </location>
</feature>
<dbReference type="Pfam" id="PF02661">
    <property type="entry name" value="Fic"/>
    <property type="match status" value="1"/>
</dbReference>
<dbReference type="EMBL" id="CP050531">
    <property type="protein sequence ID" value="QMV46209.1"/>
    <property type="molecule type" value="Genomic_DNA"/>
</dbReference>
<name>A0A7G5CAH5_WOLPI</name>
<dbReference type="Proteomes" id="UP000515744">
    <property type="component" value="Chromosome"/>
</dbReference>
<feature type="domain" description="Fido" evidence="3">
    <location>
        <begin position="114"/>
        <end position="275"/>
    </location>
</feature>
<dbReference type="AlphaFoldDB" id="A0A7G5CAH5"/>
<reference evidence="4 5" key="2">
    <citation type="journal article" date="2020" name="Mol. Biol. Evol.">
        <title>Life and death of selfish genes: comparative genomics reveals the dynamic evolution of cytoplasmic incompatibility.</title>
        <authorList>
            <person name="Martinez J."/>
            <person name="Klasson L."/>
            <person name="Welch J."/>
            <person name="Jiggins F.M."/>
        </authorList>
    </citation>
    <scope>NUCLEOTIDE SEQUENCE [LARGE SCALE GENOMIC DNA]</scope>
    <source>
        <strain evidence="4">WStv</strain>
    </source>
</reference>
<gene>
    <name evidence="4" type="ORF">HC358_04020</name>
</gene>
<accession>A0A7G5CAH5</accession>
<dbReference type="Gene3D" id="1.10.3290.10">
    <property type="entry name" value="Fido-like domain"/>
    <property type="match status" value="1"/>
</dbReference>
<evidence type="ECO:0000256" key="1">
    <source>
        <dbReference type="PIRSR" id="PIRSR640198-1"/>
    </source>
</evidence>
<organism evidence="4 5">
    <name type="scientific">Wolbachia pipientis</name>
    <dbReference type="NCBI Taxonomy" id="955"/>
    <lineage>
        <taxon>Bacteria</taxon>
        <taxon>Pseudomonadati</taxon>
        <taxon>Pseudomonadota</taxon>
        <taxon>Alphaproteobacteria</taxon>
        <taxon>Rickettsiales</taxon>
        <taxon>Anaplasmataceae</taxon>
        <taxon>Wolbachieae</taxon>
        <taxon>Wolbachia</taxon>
    </lineage>
</organism>
<dbReference type="InterPro" id="IPR036597">
    <property type="entry name" value="Fido-like_dom_sf"/>
</dbReference>
<dbReference type="PANTHER" id="PTHR13504:SF38">
    <property type="entry name" value="FIDO DOMAIN-CONTAINING PROTEIN"/>
    <property type="match status" value="1"/>
</dbReference>